<dbReference type="Proteomes" id="UP001141253">
    <property type="component" value="Unassembled WGS sequence"/>
</dbReference>
<accession>A0ABQ8ZGG2</accession>
<name>A0ABQ8ZGG2_9ROSI</name>
<evidence type="ECO:0000313" key="3">
    <source>
        <dbReference type="Proteomes" id="UP001141253"/>
    </source>
</evidence>
<evidence type="ECO:0000313" key="2">
    <source>
        <dbReference type="EMBL" id="KAJ6287968.1"/>
    </source>
</evidence>
<dbReference type="EMBL" id="JAPFFI010000992">
    <property type="protein sequence ID" value="KAJ6287968.1"/>
    <property type="molecule type" value="Genomic_DNA"/>
</dbReference>
<organism evidence="2 3">
    <name type="scientific">Salix suchowensis</name>
    <dbReference type="NCBI Taxonomy" id="1278906"/>
    <lineage>
        <taxon>Eukaryota</taxon>
        <taxon>Viridiplantae</taxon>
        <taxon>Streptophyta</taxon>
        <taxon>Embryophyta</taxon>
        <taxon>Tracheophyta</taxon>
        <taxon>Spermatophyta</taxon>
        <taxon>Magnoliopsida</taxon>
        <taxon>eudicotyledons</taxon>
        <taxon>Gunneridae</taxon>
        <taxon>Pentapetalae</taxon>
        <taxon>rosids</taxon>
        <taxon>fabids</taxon>
        <taxon>Malpighiales</taxon>
        <taxon>Salicaceae</taxon>
        <taxon>Saliceae</taxon>
        <taxon>Salix</taxon>
    </lineage>
</organism>
<keyword evidence="3" id="KW-1185">Reference proteome</keyword>
<gene>
    <name evidence="2" type="ORF">OIU77_031607</name>
</gene>
<protein>
    <submittedName>
        <fullName evidence="2">Uncharacterized protein</fullName>
    </submittedName>
</protein>
<evidence type="ECO:0000256" key="1">
    <source>
        <dbReference type="SAM" id="Phobius"/>
    </source>
</evidence>
<comment type="caution">
    <text evidence="2">The sequence shown here is derived from an EMBL/GenBank/DDBJ whole genome shotgun (WGS) entry which is preliminary data.</text>
</comment>
<keyword evidence="1" id="KW-0812">Transmembrane</keyword>
<reference evidence="2" key="2">
    <citation type="journal article" date="2023" name="Int. J. Mol. Sci.">
        <title>De Novo Assembly and Annotation of 11 Diverse Shrub Willow (Salix) Genomes Reveals Novel Gene Organization in Sex-Linked Regions.</title>
        <authorList>
            <person name="Hyden B."/>
            <person name="Feng K."/>
            <person name="Yates T.B."/>
            <person name="Jawdy S."/>
            <person name="Cereghino C."/>
            <person name="Smart L.B."/>
            <person name="Muchero W."/>
        </authorList>
    </citation>
    <scope>NUCLEOTIDE SEQUENCE</scope>
    <source>
        <tissue evidence="2">Shoot tip</tissue>
    </source>
</reference>
<keyword evidence="1" id="KW-1133">Transmembrane helix</keyword>
<proteinExistence type="predicted"/>
<reference evidence="2" key="1">
    <citation type="submission" date="2022-10" db="EMBL/GenBank/DDBJ databases">
        <authorList>
            <person name="Hyden B.L."/>
            <person name="Feng K."/>
            <person name="Yates T."/>
            <person name="Jawdy S."/>
            <person name="Smart L.B."/>
            <person name="Muchero W."/>
        </authorList>
    </citation>
    <scope>NUCLEOTIDE SEQUENCE</scope>
    <source>
        <tissue evidence="2">Shoot tip</tissue>
    </source>
</reference>
<feature type="transmembrane region" description="Helical" evidence="1">
    <location>
        <begin position="27"/>
        <end position="45"/>
    </location>
</feature>
<sequence length="58" mass="6834">MPIDFLLTLFRTQLVHSKITLIRTSLPLAMNLLLVFIHSTLLFSYPKRRRKEGKNTSY</sequence>
<keyword evidence="1" id="KW-0472">Membrane</keyword>